<comment type="cofactor">
    <cofactor evidence="1 10">
        <name>FAD</name>
        <dbReference type="ChEBI" id="CHEBI:57692"/>
    </cofactor>
</comment>
<dbReference type="SUPFAM" id="SSF51971">
    <property type="entry name" value="Nucleotide-binding domain"/>
    <property type="match status" value="1"/>
</dbReference>
<keyword evidence="6" id="KW-0560">Oxidoreductase</keyword>
<dbReference type="AlphaFoldDB" id="A0A9W9XDQ4"/>
<dbReference type="SUPFAM" id="SSF54373">
    <property type="entry name" value="FAD-linked reductases, C-terminal domain"/>
    <property type="match status" value="1"/>
</dbReference>
<evidence type="ECO:0000256" key="4">
    <source>
        <dbReference type="ARBA" id="ARBA00022630"/>
    </source>
</evidence>
<comment type="similarity">
    <text evidence="3">Belongs to the DAMOX/DASOX family.</text>
</comment>
<dbReference type="GO" id="GO:0071949">
    <property type="term" value="F:FAD binding"/>
    <property type="evidence" value="ECO:0007669"/>
    <property type="project" value="InterPro"/>
</dbReference>
<dbReference type="EC" id="1.4.3.3" evidence="8"/>
<keyword evidence="13" id="KW-1185">Reference proteome</keyword>
<name>A0A9W9XDQ4_9EURO</name>
<organism evidence="12 13">
    <name type="scientific">Penicillium diatomitis</name>
    <dbReference type="NCBI Taxonomy" id="2819901"/>
    <lineage>
        <taxon>Eukaryota</taxon>
        <taxon>Fungi</taxon>
        <taxon>Dikarya</taxon>
        <taxon>Ascomycota</taxon>
        <taxon>Pezizomycotina</taxon>
        <taxon>Eurotiomycetes</taxon>
        <taxon>Eurotiomycetidae</taxon>
        <taxon>Eurotiales</taxon>
        <taxon>Aspergillaceae</taxon>
        <taxon>Penicillium</taxon>
    </lineage>
</organism>
<protein>
    <recommendedName>
        <fullName evidence="8">D-amino-acid oxidase</fullName>
        <ecNumber evidence="8">1.4.3.3</ecNumber>
    </recommendedName>
</protein>
<dbReference type="InterPro" id="IPR023209">
    <property type="entry name" value="DAO"/>
</dbReference>
<sequence length="381" mass="41525">MPTRIVVLGAGVSGLTTAYLLSQDPENEITVLAKHMPGDYDIEYASPWAGANYMPVGKKGSIHHAWERDTWPALQEITEKYPEAGIHFLGLFFRIARRSIAPLTALSDAIIYNRKKDQETATGQWFAELVQPNPWYKDVVPDFRELPQSQLRPEMDNGQQFRSVCINTAVYLPWLVGQCTKKGTVFKRAVLKHVADAANAHHSGIKADVVVNCTGLSSKFLGGVCDEKLLPARGQIVVVRNDPGPMIGVSGTDDGEDEALYIMTRAAGGGTILGGSYQKHNWDPLPDANLANRIMKRAIDIAPQLVKEGQGIEGLDIVRHGVGLRPLREGGPRVEKDEVAGVKVVHNYGHGGFGYQASFGCAQSAVALVEEVKGKKPRAKL</sequence>
<evidence type="ECO:0000256" key="5">
    <source>
        <dbReference type="ARBA" id="ARBA00022827"/>
    </source>
</evidence>
<dbReference type="Gene3D" id="3.40.50.720">
    <property type="entry name" value="NAD(P)-binding Rossmann-like Domain"/>
    <property type="match status" value="1"/>
</dbReference>
<dbReference type="GO" id="GO:0019478">
    <property type="term" value="P:D-amino acid catabolic process"/>
    <property type="evidence" value="ECO:0007669"/>
    <property type="project" value="TreeGrafter"/>
</dbReference>
<accession>A0A9W9XDQ4</accession>
<feature type="binding site" evidence="10">
    <location>
        <position position="194"/>
    </location>
    <ligand>
        <name>FAD</name>
        <dbReference type="ChEBI" id="CHEBI:57692"/>
    </ligand>
</feature>
<dbReference type="PANTHER" id="PTHR11530">
    <property type="entry name" value="D-AMINO ACID OXIDASE"/>
    <property type="match status" value="1"/>
</dbReference>
<dbReference type="PIRSF" id="PIRSF000189">
    <property type="entry name" value="D-aa_oxidase"/>
    <property type="match status" value="1"/>
</dbReference>
<evidence type="ECO:0000256" key="9">
    <source>
        <dbReference type="ARBA" id="ARBA00049547"/>
    </source>
</evidence>
<evidence type="ECO:0000256" key="6">
    <source>
        <dbReference type="ARBA" id="ARBA00023002"/>
    </source>
</evidence>
<evidence type="ECO:0000259" key="11">
    <source>
        <dbReference type="Pfam" id="PF01266"/>
    </source>
</evidence>
<keyword evidence="7" id="KW-0576">Peroxisome</keyword>
<evidence type="ECO:0000313" key="12">
    <source>
        <dbReference type="EMBL" id="KAJ5488857.1"/>
    </source>
</evidence>
<evidence type="ECO:0000313" key="13">
    <source>
        <dbReference type="Proteomes" id="UP001148312"/>
    </source>
</evidence>
<feature type="binding site" evidence="10">
    <location>
        <position position="214"/>
    </location>
    <ligand>
        <name>FAD</name>
        <dbReference type="ChEBI" id="CHEBI:57692"/>
    </ligand>
</feature>
<dbReference type="RefSeq" id="XP_056790890.1">
    <property type="nucleotide sequence ID" value="XM_056933349.1"/>
</dbReference>
<dbReference type="GO" id="GO:0003884">
    <property type="term" value="F:D-amino-acid oxidase activity"/>
    <property type="evidence" value="ECO:0007669"/>
    <property type="project" value="UniProtKB-EC"/>
</dbReference>
<dbReference type="GO" id="GO:0005782">
    <property type="term" value="C:peroxisomal matrix"/>
    <property type="evidence" value="ECO:0007669"/>
    <property type="project" value="UniProtKB-SubCell"/>
</dbReference>
<evidence type="ECO:0000256" key="3">
    <source>
        <dbReference type="ARBA" id="ARBA00006730"/>
    </source>
</evidence>
<evidence type="ECO:0000256" key="2">
    <source>
        <dbReference type="ARBA" id="ARBA00004253"/>
    </source>
</evidence>
<feature type="binding site" evidence="10">
    <location>
        <position position="352"/>
    </location>
    <ligand>
        <name>D-dopa</name>
        <dbReference type="ChEBI" id="CHEBI:149689"/>
    </ligand>
</feature>
<proteinExistence type="inferred from homology"/>
<keyword evidence="4" id="KW-0285">Flavoprotein</keyword>
<dbReference type="FunFam" id="3.30.9.10:FF:000018">
    <property type="entry name" value="D-amino acid oxidase, putative"/>
    <property type="match status" value="1"/>
</dbReference>
<dbReference type="Gene3D" id="3.30.9.10">
    <property type="entry name" value="D-Amino Acid Oxidase, subunit A, domain 2"/>
    <property type="match status" value="1"/>
</dbReference>
<comment type="caution">
    <text evidence="12">The sequence shown here is derived from an EMBL/GenBank/DDBJ whole genome shotgun (WGS) entry which is preliminary data.</text>
</comment>
<evidence type="ECO:0000256" key="8">
    <source>
        <dbReference type="ARBA" id="ARBA00039101"/>
    </source>
</evidence>
<dbReference type="InterPro" id="IPR006181">
    <property type="entry name" value="D-amino_acid_oxidase_CS"/>
</dbReference>
<reference evidence="12" key="2">
    <citation type="journal article" date="2023" name="IMA Fungus">
        <title>Comparative genomic study of the Penicillium genus elucidates a diverse pangenome and 15 lateral gene transfer events.</title>
        <authorList>
            <person name="Petersen C."/>
            <person name="Sorensen T."/>
            <person name="Nielsen M.R."/>
            <person name="Sondergaard T.E."/>
            <person name="Sorensen J.L."/>
            <person name="Fitzpatrick D.A."/>
            <person name="Frisvad J.C."/>
            <person name="Nielsen K.L."/>
        </authorList>
    </citation>
    <scope>NUCLEOTIDE SEQUENCE</scope>
    <source>
        <strain evidence="12">IBT 30728</strain>
    </source>
</reference>
<dbReference type="PROSITE" id="PS00677">
    <property type="entry name" value="DAO"/>
    <property type="match status" value="1"/>
</dbReference>
<dbReference type="Pfam" id="PF01266">
    <property type="entry name" value="DAO"/>
    <property type="match status" value="1"/>
</dbReference>
<evidence type="ECO:0000256" key="1">
    <source>
        <dbReference type="ARBA" id="ARBA00001974"/>
    </source>
</evidence>
<dbReference type="EMBL" id="JAPWDQ010000004">
    <property type="protein sequence ID" value="KAJ5488857.1"/>
    <property type="molecule type" value="Genomic_DNA"/>
</dbReference>
<evidence type="ECO:0000256" key="7">
    <source>
        <dbReference type="ARBA" id="ARBA00023140"/>
    </source>
</evidence>
<dbReference type="GeneID" id="81623598"/>
<keyword evidence="5 10" id="KW-0274">FAD</keyword>
<feature type="domain" description="FAD dependent oxidoreductase" evidence="11">
    <location>
        <begin position="4"/>
        <end position="365"/>
    </location>
</feature>
<dbReference type="PANTHER" id="PTHR11530:SF16">
    <property type="entry name" value="D-AMINO ACID OXIDASE (AFU_ORTHOLOGUE AFUA_5G11290)"/>
    <property type="match status" value="1"/>
</dbReference>
<dbReference type="InterPro" id="IPR006076">
    <property type="entry name" value="FAD-dep_OxRdtase"/>
</dbReference>
<reference evidence="12" key="1">
    <citation type="submission" date="2022-12" db="EMBL/GenBank/DDBJ databases">
        <authorList>
            <person name="Petersen C."/>
        </authorList>
    </citation>
    <scope>NUCLEOTIDE SEQUENCE</scope>
    <source>
        <strain evidence="12">IBT 30728</strain>
    </source>
</reference>
<evidence type="ECO:0000256" key="10">
    <source>
        <dbReference type="PIRSR" id="PIRSR000189-1"/>
    </source>
</evidence>
<comment type="subcellular location">
    <subcellularLocation>
        <location evidence="2">Peroxisome matrix</location>
    </subcellularLocation>
</comment>
<comment type="catalytic activity">
    <reaction evidence="9">
        <text>a D-alpha-amino acid + O2 + H2O = a 2-oxocarboxylate + H2O2 + NH4(+)</text>
        <dbReference type="Rhea" id="RHEA:21816"/>
        <dbReference type="ChEBI" id="CHEBI:15377"/>
        <dbReference type="ChEBI" id="CHEBI:15379"/>
        <dbReference type="ChEBI" id="CHEBI:16240"/>
        <dbReference type="ChEBI" id="CHEBI:28938"/>
        <dbReference type="ChEBI" id="CHEBI:35179"/>
        <dbReference type="ChEBI" id="CHEBI:59871"/>
        <dbReference type="EC" id="1.4.3.3"/>
    </reaction>
    <physiologicalReaction direction="left-to-right" evidence="9">
        <dbReference type="Rhea" id="RHEA:21817"/>
    </physiologicalReaction>
</comment>
<dbReference type="Proteomes" id="UP001148312">
    <property type="component" value="Unassembled WGS sequence"/>
</dbReference>
<gene>
    <name evidence="12" type="ORF">N7539_003747</name>
</gene>